<comment type="caution">
    <text evidence="1">The sequence shown here is derived from an EMBL/GenBank/DDBJ whole genome shotgun (WGS) entry which is preliminary data.</text>
</comment>
<reference evidence="2" key="1">
    <citation type="journal article" date="2019" name="Int. J. Syst. Evol. Microbiol.">
        <title>The Global Catalogue of Microorganisms (GCM) 10K type strain sequencing project: providing services to taxonomists for standard genome sequencing and annotation.</title>
        <authorList>
            <consortium name="The Broad Institute Genomics Platform"/>
            <consortium name="The Broad Institute Genome Sequencing Center for Infectious Disease"/>
            <person name="Wu L."/>
            <person name="Ma J."/>
        </authorList>
    </citation>
    <scope>NUCLEOTIDE SEQUENCE [LARGE SCALE GENOMIC DNA]</scope>
    <source>
        <strain evidence="2">CGMCC 1.15474</strain>
    </source>
</reference>
<accession>A0ABW5C4L4</accession>
<evidence type="ECO:0000313" key="2">
    <source>
        <dbReference type="Proteomes" id="UP001597318"/>
    </source>
</evidence>
<proteinExistence type="predicted"/>
<dbReference type="InterPro" id="IPR036890">
    <property type="entry name" value="HATPase_C_sf"/>
</dbReference>
<dbReference type="SUPFAM" id="SSF55874">
    <property type="entry name" value="ATPase domain of HSP90 chaperone/DNA topoisomerase II/histidine kinase"/>
    <property type="match status" value="1"/>
</dbReference>
<keyword evidence="2" id="KW-1185">Reference proteome</keyword>
<evidence type="ECO:0000313" key="1">
    <source>
        <dbReference type="EMBL" id="MFD2216021.1"/>
    </source>
</evidence>
<sequence length="139" mass="15785">MFTLNVKIPCDLNEIEKLEKVIGEQLSLYQSSVRDHICFIVHELLINSFEATVKTFSAPSSLYSINAHVEMTHSEYIIHITDECGGVKGEVFTHELEDILLEERGRGLLMVRELVDSISFDQNDEEGLFTVLVKKERGA</sequence>
<gene>
    <name evidence="1" type="ORF">ACFSKK_20240</name>
</gene>
<dbReference type="GO" id="GO:0005524">
    <property type="term" value="F:ATP binding"/>
    <property type="evidence" value="ECO:0007669"/>
    <property type="project" value="UniProtKB-KW"/>
</dbReference>
<protein>
    <submittedName>
        <fullName evidence="1">ATP-binding protein</fullName>
    </submittedName>
</protein>
<dbReference type="RefSeq" id="WP_247345844.1">
    <property type="nucleotide sequence ID" value="NZ_CP095550.1"/>
</dbReference>
<dbReference type="Gene3D" id="3.30.565.10">
    <property type="entry name" value="Histidine kinase-like ATPase, C-terminal domain"/>
    <property type="match status" value="1"/>
</dbReference>
<organism evidence="1 2">
    <name type="scientific">Metabacillus endolithicus</name>
    <dbReference type="NCBI Taxonomy" id="1535204"/>
    <lineage>
        <taxon>Bacteria</taxon>
        <taxon>Bacillati</taxon>
        <taxon>Bacillota</taxon>
        <taxon>Bacilli</taxon>
        <taxon>Bacillales</taxon>
        <taxon>Bacillaceae</taxon>
        <taxon>Metabacillus</taxon>
    </lineage>
</organism>
<name>A0ABW5C4L4_9BACI</name>
<dbReference type="Proteomes" id="UP001597318">
    <property type="component" value="Unassembled WGS sequence"/>
</dbReference>
<keyword evidence="1" id="KW-0067">ATP-binding</keyword>
<keyword evidence="1" id="KW-0547">Nucleotide-binding</keyword>
<dbReference type="EMBL" id="JBHUIK010000005">
    <property type="protein sequence ID" value="MFD2216021.1"/>
    <property type="molecule type" value="Genomic_DNA"/>
</dbReference>